<evidence type="ECO:0000313" key="1">
    <source>
        <dbReference type="EMBL" id="KAJ7375550.1"/>
    </source>
</evidence>
<feature type="non-terminal residue" evidence="1">
    <location>
        <position position="1"/>
    </location>
</feature>
<dbReference type="EMBL" id="MU826738">
    <property type="protein sequence ID" value="KAJ7375550.1"/>
    <property type="molecule type" value="Genomic_DNA"/>
</dbReference>
<proteinExistence type="predicted"/>
<dbReference type="GO" id="GO:0003887">
    <property type="term" value="F:DNA-directed DNA polymerase activity"/>
    <property type="evidence" value="ECO:0007669"/>
    <property type="project" value="UniProtKB-EC"/>
</dbReference>
<protein>
    <submittedName>
        <fullName evidence="1">DNA polymerase alpha catalytic subunit</fullName>
        <ecNumber evidence="1">2.7.7.7</ecNumber>
    </submittedName>
</protein>
<dbReference type="EC" id="2.7.7.7" evidence="1"/>
<keyword evidence="2" id="KW-1185">Reference proteome</keyword>
<organism evidence="1 2">
    <name type="scientific">Desmophyllum pertusum</name>
    <dbReference type="NCBI Taxonomy" id="174260"/>
    <lineage>
        <taxon>Eukaryota</taxon>
        <taxon>Metazoa</taxon>
        <taxon>Cnidaria</taxon>
        <taxon>Anthozoa</taxon>
        <taxon>Hexacorallia</taxon>
        <taxon>Scleractinia</taxon>
        <taxon>Caryophylliina</taxon>
        <taxon>Caryophylliidae</taxon>
        <taxon>Desmophyllum</taxon>
    </lineage>
</organism>
<gene>
    <name evidence="1" type="primary">POLA1</name>
    <name evidence="1" type="ORF">OS493_040475</name>
</gene>
<name>A0A9W9Z609_9CNID</name>
<comment type="caution">
    <text evidence="1">The sequence shown here is derived from an EMBL/GenBank/DDBJ whole genome shotgun (WGS) entry which is preliminary data.</text>
</comment>
<dbReference type="OrthoDB" id="6755010at2759"/>
<reference evidence="1" key="1">
    <citation type="submission" date="2023-01" db="EMBL/GenBank/DDBJ databases">
        <title>Genome assembly of the deep-sea coral Lophelia pertusa.</title>
        <authorList>
            <person name="Herrera S."/>
            <person name="Cordes E."/>
        </authorList>
    </citation>
    <scope>NUCLEOTIDE SEQUENCE</scope>
    <source>
        <strain evidence="1">USNM1676648</strain>
        <tissue evidence="1">Polyp</tissue>
    </source>
</reference>
<evidence type="ECO:0000313" key="2">
    <source>
        <dbReference type="Proteomes" id="UP001163046"/>
    </source>
</evidence>
<dbReference type="AlphaFoldDB" id="A0A9W9Z609"/>
<accession>A0A9W9Z609</accession>
<dbReference type="Gene3D" id="3.30.420.10">
    <property type="entry name" value="Ribonuclease H-like superfamily/Ribonuclease H"/>
    <property type="match status" value="1"/>
</dbReference>
<keyword evidence="1" id="KW-0808">Transferase</keyword>
<dbReference type="InterPro" id="IPR036397">
    <property type="entry name" value="RNaseH_sf"/>
</dbReference>
<dbReference type="GO" id="GO:0003676">
    <property type="term" value="F:nucleic acid binding"/>
    <property type="evidence" value="ECO:0007669"/>
    <property type="project" value="InterPro"/>
</dbReference>
<sequence>GHDVYGFDLDLLLHRINACGRIPHWSRVLDALKEPSCQSCSQTGRALVKAVGLFDRSITCGRLWCVGTSRILFPRNSLDARVYDLTRFCRYGARSSSSPTHIVSCMIIIVEFNQATTETGNEHATKQKV</sequence>
<dbReference type="Proteomes" id="UP001163046">
    <property type="component" value="Unassembled WGS sequence"/>
</dbReference>
<keyword evidence="1" id="KW-0548">Nucleotidyltransferase</keyword>